<feature type="compositionally biased region" description="Basic and acidic residues" evidence="1">
    <location>
        <begin position="92"/>
        <end position="109"/>
    </location>
</feature>
<accession>A0AAD9JTA4</accession>
<evidence type="ECO:0000256" key="1">
    <source>
        <dbReference type="SAM" id="MobiDB-lite"/>
    </source>
</evidence>
<evidence type="ECO:0000313" key="3">
    <source>
        <dbReference type="Proteomes" id="UP001208570"/>
    </source>
</evidence>
<organism evidence="2 3">
    <name type="scientific">Paralvinella palmiformis</name>
    <dbReference type="NCBI Taxonomy" id="53620"/>
    <lineage>
        <taxon>Eukaryota</taxon>
        <taxon>Metazoa</taxon>
        <taxon>Spiralia</taxon>
        <taxon>Lophotrochozoa</taxon>
        <taxon>Annelida</taxon>
        <taxon>Polychaeta</taxon>
        <taxon>Sedentaria</taxon>
        <taxon>Canalipalpata</taxon>
        <taxon>Terebellida</taxon>
        <taxon>Terebelliformia</taxon>
        <taxon>Alvinellidae</taxon>
        <taxon>Paralvinella</taxon>
    </lineage>
</organism>
<keyword evidence="3" id="KW-1185">Reference proteome</keyword>
<sequence>MLYGCTIYNNMRLASLQSLLSCNHQSEAVTAGVEQRQYAEILAGAKSEHYPNHEEDSEPHAPGGGQRHHDEWRVQDRVVSRYFGVESVTEDMREVLDDRGRDNRKQDHQEDGEESPQQRVIASLVQPAGQTEIGVQDGVAYISGKRRVQKDEDQEERYQIH</sequence>
<feature type="region of interest" description="Disordered" evidence="1">
    <location>
        <begin position="92"/>
        <end position="119"/>
    </location>
</feature>
<gene>
    <name evidence="2" type="ORF">LSH36_164g00017</name>
</gene>
<dbReference type="EMBL" id="JAODUP010000164">
    <property type="protein sequence ID" value="KAK2158744.1"/>
    <property type="molecule type" value="Genomic_DNA"/>
</dbReference>
<feature type="region of interest" description="Disordered" evidence="1">
    <location>
        <begin position="49"/>
        <end position="72"/>
    </location>
</feature>
<comment type="caution">
    <text evidence="2">The sequence shown here is derived from an EMBL/GenBank/DDBJ whole genome shotgun (WGS) entry which is preliminary data.</text>
</comment>
<dbReference type="AlphaFoldDB" id="A0AAD9JTA4"/>
<dbReference type="Proteomes" id="UP001208570">
    <property type="component" value="Unassembled WGS sequence"/>
</dbReference>
<proteinExistence type="predicted"/>
<reference evidence="2" key="1">
    <citation type="journal article" date="2023" name="Mol. Biol. Evol.">
        <title>Third-Generation Sequencing Reveals the Adaptive Role of the Epigenome in Three Deep-Sea Polychaetes.</title>
        <authorList>
            <person name="Perez M."/>
            <person name="Aroh O."/>
            <person name="Sun Y."/>
            <person name="Lan Y."/>
            <person name="Juniper S.K."/>
            <person name="Young C.R."/>
            <person name="Angers B."/>
            <person name="Qian P.Y."/>
        </authorList>
    </citation>
    <scope>NUCLEOTIDE SEQUENCE</scope>
    <source>
        <strain evidence="2">P08H-3</strain>
    </source>
</reference>
<name>A0AAD9JTA4_9ANNE</name>
<evidence type="ECO:0000313" key="2">
    <source>
        <dbReference type="EMBL" id="KAK2158744.1"/>
    </source>
</evidence>
<protein>
    <submittedName>
        <fullName evidence="2">Uncharacterized protein</fullName>
    </submittedName>
</protein>